<dbReference type="AlphaFoldDB" id="A0A7W6RTA6"/>
<gene>
    <name evidence="1" type="ORF">GGE12_006075</name>
</gene>
<evidence type="ECO:0000313" key="2">
    <source>
        <dbReference type="Proteomes" id="UP000533641"/>
    </source>
</evidence>
<organism evidence="1 2">
    <name type="scientific">Rhizobium mongolense</name>
    <dbReference type="NCBI Taxonomy" id="57676"/>
    <lineage>
        <taxon>Bacteria</taxon>
        <taxon>Pseudomonadati</taxon>
        <taxon>Pseudomonadota</taxon>
        <taxon>Alphaproteobacteria</taxon>
        <taxon>Hyphomicrobiales</taxon>
        <taxon>Rhizobiaceae</taxon>
        <taxon>Rhizobium/Agrobacterium group</taxon>
        <taxon>Rhizobium</taxon>
    </lineage>
</organism>
<protein>
    <submittedName>
        <fullName evidence="1">Putative nucleic acid-binding Zn-ribbon protein</fullName>
    </submittedName>
</protein>
<proteinExistence type="predicted"/>
<comment type="caution">
    <text evidence="1">The sequence shown here is derived from an EMBL/GenBank/DDBJ whole genome shotgun (WGS) entry which is preliminary data.</text>
</comment>
<name>A0A7W6RTA6_9HYPH</name>
<dbReference type="Proteomes" id="UP000533641">
    <property type="component" value="Unassembled WGS sequence"/>
</dbReference>
<dbReference type="RefSeq" id="WP_183929196.1">
    <property type="nucleotide sequence ID" value="NZ_JACIGM010000017.1"/>
</dbReference>
<reference evidence="1 2" key="1">
    <citation type="submission" date="2020-08" db="EMBL/GenBank/DDBJ databases">
        <title>Genomic Encyclopedia of Type Strains, Phase IV (KMG-V): Genome sequencing to study the core and pangenomes of soil and plant-associated prokaryotes.</title>
        <authorList>
            <person name="Whitman W."/>
        </authorList>
    </citation>
    <scope>NUCLEOTIDE SEQUENCE [LARGE SCALE GENOMIC DNA]</scope>
    <source>
        <strain evidence="1 2">SEMIA 402</strain>
    </source>
</reference>
<sequence>MLFEILRKIQSDVPPLKEGQRDIRQDINSLRNHIHVMQGDINNLHGTMSQVLDRLGRIENRLDLRELAEAQARFEPHP</sequence>
<accession>A0A7W6RTA6</accession>
<evidence type="ECO:0000313" key="1">
    <source>
        <dbReference type="EMBL" id="MBB4278264.1"/>
    </source>
</evidence>
<dbReference type="EMBL" id="JACIGM010000017">
    <property type="protein sequence ID" value="MBB4278264.1"/>
    <property type="molecule type" value="Genomic_DNA"/>
</dbReference>